<keyword evidence="4" id="KW-1185">Reference proteome</keyword>
<dbReference type="Proteomes" id="UP000494329">
    <property type="component" value="Unassembled WGS sequence"/>
</dbReference>
<dbReference type="SUPFAM" id="SSF48452">
    <property type="entry name" value="TPR-like"/>
    <property type="match status" value="1"/>
</dbReference>
<protein>
    <submittedName>
        <fullName evidence="3">Uncharacterized protein</fullName>
    </submittedName>
</protein>
<dbReference type="AlphaFoldDB" id="A0A6J5DY01"/>
<sequence>MNRSIGTVFGAAARRSLLWFACALCGACSVNPAGYGVGPQAEREAMLQQTQRDPAPDTPGMYLALIDRMQAQGLYYASLAHIDAFDRQYGATPDSILLRADALRATDQPVASAAAYRQLLATPLAARAYRGLGLLAGASGNFDEASSQLEHAAQLAPTDPATLSDLGYARLRAGDVAGARVPLLKAAELDSGNPKIVANVALYLGADGQGKRGEALMNEQKLSPAVRARIRDETALVLSAASHTPRAAPGGHAQPVASAREPAPPLLQRFAQ</sequence>
<organism evidence="3 4">
    <name type="scientific">Paraburkholderia solisilvae</name>
    <dbReference type="NCBI Taxonomy" id="624376"/>
    <lineage>
        <taxon>Bacteria</taxon>
        <taxon>Pseudomonadati</taxon>
        <taxon>Pseudomonadota</taxon>
        <taxon>Betaproteobacteria</taxon>
        <taxon>Burkholderiales</taxon>
        <taxon>Burkholderiaceae</taxon>
        <taxon>Paraburkholderia</taxon>
    </lineage>
</organism>
<feature type="region of interest" description="Disordered" evidence="2">
    <location>
        <begin position="242"/>
        <end position="272"/>
    </location>
</feature>
<feature type="repeat" description="TPR" evidence="1">
    <location>
        <begin position="126"/>
        <end position="159"/>
    </location>
</feature>
<gene>
    <name evidence="3" type="ORF">LMG29739_02917</name>
</gene>
<dbReference type="InterPro" id="IPR011990">
    <property type="entry name" value="TPR-like_helical_dom_sf"/>
</dbReference>
<dbReference type="InterPro" id="IPR019734">
    <property type="entry name" value="TPR_rpt"/>
</dbReference>
<evidence type="ECO:0000256" key="1">
    <source>
        <dbReference type="PROSITE-ProRule" id="PRU00339"/>
    </source>
</evidence>
<dbReference type="Gene3D" id="1.25.40.10">
    <property type="entry name" value="Tetratricopeptide repeat domain"/>
    <property type="match status" value="1"/>
</dbReference>
<dbReference type="RefSeq" id="WP_246270272.1">
    <property type="nucleotide sequence ID" value="NZ_CADIKF010000020.1"/>
</dbReference>
<dbReference type="EMBL" id="CADIKF010000020">
    <property type="protein sequence ID" value="CAB3758354.1"/>
    <property type="molecule type" value="Genomic_DNA"/>
</dbReference>
<evidence type="ECO:0000313" key="3">
    <source>
        <dbReference type="EMBL" id="CAB3758354.1"/>
    </source>
</evidence>
<evidence type="ECO:0000256" key="2">
    <source>
        <dbReference type="SAM" id="MobiDB-lite"/>
    </source>
</evidence>
<accession>A0A6J5DY01</accession>
<dbReference type="PROSITE" id="PS50005">
    <property type="entry name" value="TPR"/>
    <property type="match status" value="1"/>
</dbReference>
<evidence type="ECO:0000313" key="4">
    <source>
        <dbReference type="Proteomes" id="UP000494329"/>
    </source>
</evidence>
<proteinExistence type="predicted"/>
<dbReference type="PIRSF" id="PIRSF029658">
    <property type="entry name" value="UCP029658_TPR"/>
    <property type="match status" value="1"/>
</dbReference>
<dbReference type="SMART" id="SM00028">
    <property type="entry name" value="TPR"/>
    <property type="match status" value="2"/>
</dbReference>
<keyword evidence="1" id="KW-0802">TPR repeat</keyword>
<reference evidence="3 4" key="1">
    <citation type="submission" date="2020-04" db="EMBL/GenBank/DDBJ databases">
        <authorList>
            <person name="De Canck E."/>
        </authorList>
    </citation>
    <scope>NUCLEOTIDE SEQUENCE [LARGE SCALE GENOMIC DNA]</scope>
    <source>
        <strain evidence="3 4">LMG 29739</strain>
    </source>
</reference>
<name>A0A6J5DY01_9BURK</name>
<dbReference type="InterPro" id="IPR016931">
    <property type="entry name" value="UCP029658_TPR"/>
</dbReference>